<accession>A0ABS7Y898</accession>
<keyword evidence="2" id="KW-0813">Transport</keyword>
<keyword evidence="8" id="KW-1185">Reference proteome</keyword>
<protein>
    <submittedName>
        <fullName evidence="7">ABC transporter ATP-binding protein</fullName>
    </submittedName>
</protein>
<evidence type="ECO:0000259" key="6">
    <source>
        <dbReference type="PROSITE" id="PS50893"/>
    </source>
</evidence>
<gene>
    <name evidence="7" type="ORF">LE190_04745</name>
</gene>
<dbReference type="PANTHER" id="PTHR43776">
    <property type="entry name" value="TRANSPORT ATP-BINDING PROTEIN"/>
    <property type="match status" value="1"/>
</dbReference>
<dbReference type="NCBIfam" id="TIGR01727">
    <property type="entry name" value="oligo_HPY"/>
    <property type="match status" value="1"/>
</dbReference>
<evidence type="ECO:0000256" key="5">
    <source>
        <dbReference type="ARBA" id="ARBA00022840"/>
    </source>
</evidence>
<name>A0ABS7Y898_9BURK</name>
<dbReference type="Pfam" id="PF08352">
    <property type="entry name" value="oligo_HPY"/>
    <property type="match status" value="1"/>
</dbReference>
<dbReference type="InterPro" id="IPR003593">
    <property type="entry name" value="AAA+_ATPase"/>
</dbReference>
<keyword evidence="3" id="KW-0472">Membrane</keyword>
<keyword evidence="4" id="KW-0547">Nucleotide-binding</keyword>
<comment type="caution">
    <text evidence="7">The sequence shown here is derived from an EMBL/GenBank/DDBJ whole genome shotgun (WGS) entry which is preliminary data.</text>
</comment>
<evidence type="ECO:0000256" key="1">
    <source>
        <dbReference type="ARBA" id="ARBA00005417"/>
    </source>
</evidence>
<evidence type="ECO:0000256" key="2">
    <source>
        <dbReference type="ARBA" id="ARBA00022448"/>
    </source>
</evidence>
<dbReference type="EMBL" id="JAHYBX010000001">
    <property type="protein sequence ID" value="MCA1855232.1"/>
    <property type="molecule type" value="Genomic_DNA"/>
</dbReference>
<dbReference type="PROSITE" id="PS00211">
    <property type="entry name" value="ABC_TRANSPORTER_1"/>
    <property type="match status" value="1"/>
</dbReference>
<evidence type="ECO:0000313" key="8">
    <source>
        <dbReference type="Proteomes" id="UP001198602"/>
    </source>
</evidence>
<dbReference type="InterPro" id="IPR017871">
    <property type="entry name" value="ABC_transporter-like_CS"/>
</dbReference>
<dbReference type="RefSeq" id="WP_225237603.1">
    <property type="nucleotide sequence ID" value="NZ_JAHYBX010000001.1"/>
</dbReference>
<dbReference type="InterPro" id="IPR027417">
    <property type="entry name" value="P-loop_NTPase"/>
</dbReference>
<dbReference type="InterPro" id="IPR003439">
    <property type="entry name" value="ABC_transporter-like_ATP-bd"/>
</dbReference>
<organism evidence="7 8">
    <name type="scientific">Massilia hydrophila</name>
    <dbReference type="NCBI Taxonomy" id="3044279"/>
    <lineage>
        <taxon>Bacteria</taxon>
        <taxon>Pseudomonadati</taxon>
        <taxon>Pseudomonadota</taxon>
        <taxon>Betaproteobacteria</taxon>
        <taxon>Burkholderiales</taxon>
        <taxon>Oxalobacteraceae</taxon>
        <taxon>Telluria group</taxon>
        <taxon>Massilia</taxon>
    </lineage>
</organism>
<dbReference type="PANTHER" id="PTHR43776:SF7">
    <property type="entry name" value="D,D-DIPEPTIDE TRANSPORT ATP-BINDING PROTEIN DDPF-RELATED"/>
    <property type="match status" value="1"/>
</dbReference>
<comment type="similarity">
    <text evidence="1">Belongs to the ABC transporter superfamily.</text>
</comment>
<dbReference type="PROSITE" id="PS50893">
    <property type="entry name" value="ABC_TRANSPORTER_2"/>
    <property type="match status" value="1"/>
</dbReference>
<dbReference type="SMART" id="SM00382">
    <property type="entry name" value="AAA"/>
    <property type="match status" value="1"/>
</dbReference>
<dbReference type="InterPro" id="IPR013563">
    <property type="entry name" value="Oligopep_ABC_C"/>
</dbReference>
<evidence type="ECO:0000313" key="7">
    <source>
        <dbReference type="EMBL" id="MCA1855232.1"/>
    </source>
</evidence>
<keyword evidence="3" id="KW-1003">Cell membrane</keyword>
<dbReference type="SUPFAM" id="SSF52540">
    <property type="entry name" value="P-loop containing nucleoside triphosphate hydrolases"/>
    <property type="match status" value="1"/>
</dbReference>
<dbReference type="Gene3D" id="3.40.50.300">
    <property type="entry name" value="P-loop containing nucleotide triphosphate hydrolases"/>
    <property type="match status" value="1"/>
</dbReference>
<reference evidence="7 8" key="1">
    <citation type="submission" date="2021-07" db="EMBL/GenBank/DDBJ databases">
        <title>Characterization of Violacein-producing bacteria and related species.</title>
        <authorList>
            <person name="Wilson H.S."/>
            <person name="De Leon M.E."/>
        </authorList>
    </citation>
    <scope>NUCLEOTIDE SEQUENCE [LARGE SCALE GENOMIC DNA]</scope>
    <source>
        <strain evidence="7 8">HSC-2F05</strain>
    </source>
</reference>
<dbReference type="GO" id="GO:0005524">
    <property type="term" value="F:ATP binding"/>
    <property type="evidence" value="ECO:0007669"/>
    <property type="project" value="UniProtKB-KW"/>
</dbReference>
<proteinExistence type="inferred from homology"/>
<evidence type="ECO:0000256" key="4">
    <source>
        <dbReference type="ARBA" id="ARBA00022741"/>
    </source>
</evidence>
<keyword evidence="5 7" id="KW-0067">ATP-binding</keyword>
<dbReference type="InterPro" id="IPR050319">
    <property type="entry name" value="ABC_transp_ATP-bind"/>
</dbReference>
<dbReference type="Proteomes" id="UP001198602">
    <property type="component" value="Unassembled WGS sequence"/>
</dbReference>
<dbReference type="Pfam" id="PF00005">
    <property type="entry name" value="ABC_tran"/>
    <property type="match status" value="1"/>
</dbReference>
<evidence type="ECO:0000256" key="3">
    <source>
        <dbReference type="ARBA" id="ARBA00022475"/>
    </source>
</evidence>
<feature type="domain" description="ABC transporter" evidence="6">
    <location>
        <begin position="22"/>
        <end position="271"/>
    </location>
</feature>
<sequence>MNTISAYRPVVPATAASGDPILRFAGVGISFQTRTGMFGKARALRAVQDVSFELLRGEVLGIVGESGSGKSTLARMAMRLLAPSAGEILYEGRPLAAYKGAQDKRLRGEVQMVFQDPNASLNPRLSIEQSLLEPFILHRRGSRQERQAEILRLLDVVGLPPTVLQRYPFELSGGQKQRVVIARALALKPKVLIADEAVAALDASVKAQIINLLLDLRQEFGLSIIFISHDLPMVQAMCDRVLVLYLGRLMETAPRAVVAQGGMHPYTRALWKSSPAADPDQGLAHEETLAGEIPSPLDPPGGCVFHTRCPQATGRCREAVPERRALSPGHDVACILFEPS</sequence>
<dbReference type="CDD" id="cd03257">
    <property type="entry name" value="ABC_NikE_OppD_transporters"/>
    <property type="match status" value="1"/>
</dbReference>